<evidence type="ECO:0000259" key="9">
    <source>
        <dbReference type="Pfam" id="PF02836"/>
    </source>
</evidence>
<dbReference type="InterPro" id="IPR008979">
    <property type="entry name" value="Galactose-bd-like_sf"/>
</dbReference>
<keyword evidence="5 7" id="KW-0378">Hydrolase</keyword>
<dbReference type="Gene3D" id="3.20.20.80">
    <property type="entry name" value="Glycosidases"/>
    <property type="match status" value="2"/>
</dbReference>
<dbReference type="Pfam" id="PF02837">
    <property type="entry name" value="Glyco_hydro_2_N"/>
    <property type="match status" value="1"/>
</dbReference>
<evidence type="ECO:0000313" key="11">
    <source>
        <dbReference type="EMBL" id="KAG8233860.1"/>
    </source>
</evidence>
<comment type="subunit">
    <text evidence="7">Homotetramer.</text>
</comment>
<dbReference type="GO" id="GO:0019391">
    <property type="term" value="P:glucuronoside catabolic process"/>
    <property type="evidence" value="ECO:0007669"/>
    <property type="project" value="TreeGrafter"/>
</dbReference>
<dbReference type="PROSITE" id="PS00608">
    <property type="entry name" value="GLYCOSYL_HYDROL_F2_2"/>
    <property type="match status" value="1"/>
</dbReference>
<dbReference type="InterPro" id="IPR036156">
    <property type="entry name" value="Beta-gal/glucu_dom_sf"/>
</dbReference>
<evidence type="ECO:0000256" key="2">
    <source>
        <dbReference type="ARBA" id="ARBA00007401"/>
    </source>
</evidence>
<comment type="function">
    <text evidence="1 7">Plays an important role in the degradation of dermatan and keratan sulfates.</text>
</comment>
<reference evidence="11" key="1">
    <citation type="submission" date="2013-04" db="EMBL/GenBank/DDBJ databases">
        <authorList>
            <person name="Qu J."/>
            <person name="Murali S.C."/>
            <person name="Bandaranaike D."/>
            <person name="Bellair M."/>
            <person name="Blankenburg K."/>
            <person name="Chao H."/>
            <person name="Dinh H."/>
            <person name="Doddapaneni H."/>
            <person name="Downs B."/>
            <person name="Dugan-Rocha S."/>
            <person name="Elkadiri S."/>
            <person name="Gnanaolivu R.D."/>
            <person name="Hernandez B."/>
            <person name="Javaid M."/>
            <person name="Jayaseelan J.C."/>
            <person name="Lee S."/>
            <person name="Li M."/>
            <person name="Ming W."/>
            <person name="Munidasa M."/>
            <person name="Muniz J."/>
            <person name="Nguyen L."/>
            <person name="Ongeri F."/>
            <person name="Osuji N."/>
            <person name="Pu L.-L."/>
            <person name="Puazo M."/>
            <person name="Qu C."/>
            <person name="Quiroz J."/>
            <person name="Raj R."/>
            <person name="Weissenberger G."/>
            <person name="Xin Y."/>
            <person name="Zou X."/>
            <person name="Han Y."/>
            <person name="Richards S."/>
            <person name="Worley K."/>
            <person name="Muzny D."/>
            <person name="Gibbs R."/>
        </authorList>
    </citation>
    <scope>NUCLEOTIDE SEQUENCE</scope>
    <source>
        <strain evidence="11">Sampled in the wild</strain>
    </source>
</reference>
<dbReference type="EC" id="3.2.1.31" evidence="3 7"/>
<dbReference type="InterPro" id="IPR023230">
    <property type="entry name" value="Glyco_hydro_2_CS"/>
</dbReference>
<dbReference type="Pfam" id="PF00703">
    <property type="entry name" value="Glyco_hydro_2"/>
    <property type="match status" value="1"/>
</dbReference>
<organism evidence="11 12">
    <name type="scientific">Ladona fulva</name>
    <name type="common">Scarce chaser dragonfly</name>
    <name type="synonym">Libellula fulva</name>
    <dbReference type="NCBI Taxonomy" id="123851"/>
    <lineage>
        <taxon>Eukaryota</taxon>
        <taxon>Metazoa</taxon>
        <taxon>Ecdysozoa</taxon>
        <taxon>Arthropoda</taxon>
        <taxon>Hexapoda</taxon>
        <taxon>Insecta</taxon>
        <taxon>Pterygota</taxon>
        <taxon>Palaeoptera</taxon>
        <taxon>Odonata</taxon>
        <taxon>Epiprocta</taxon>
        <taxon>Anisoptera</taxon>
        <taxon>Libelluloidea</taxon>
        <taxon>Libellulidae</taxon>
        <taxon>Ladona</taxon>
    </lineage>
</organism>
<dbReference type="InterPro" id="IPR013783">
    <property type="entry name" value="Ig-like_fold"/>
</dbReference>
<feature type="domain" description="Glycoside hydrolase family 2 catalytic" evidence="9">
    <location>
        <begin position="560"/>
        <end position="724"/>
    </location>
</feature>
<evidence type="ECO:0000256" key="6">
    <source>
        <dbReference type="ARBA" id="ARBA00023295"/>
    </source>
</evidence>
<feature type="domain" description="Glycosyl hydrolases family 2 sugar binding" evidence="10">
    <location>
        <begin position="103"/>
        <end position="289"/>
    </location>
</feature>
<accession>A0A8K0KFD7</accession>
<dbReference type="Pfam" id="PF02836">
    <property type="entry name" value="Glyco_hydro_2_C"/>
    <property type="match status" value="2"/>
</dbReference>
<feature type="domain" description="Glycoside hydrolase family 2 immunoglobulin-like beta-sandwich" evidence="8">
    <location>
        <begin position="291"/>
        <end position="402"/>
    </location>
</feature>
<dbReference type="GO" id="GO:0004566">
    <property type="term" value="F:beta-glucuronidase activity"/>
    <property type="evidence" value="ECO:0007669"/>
    <property type="project" value="UniProtKB-EC"/>
</dbReference>
<evidence type="ECO:0000259" key="8">
    <source>
        <dbReference type="Pfam" id="PF00703"/>
    </source>
</evidence>
<dbReference type="Gene3D" id="2.60.40.10">
    <property type="entry name" value="Immunoglobulins"/>
    <property type="match status" value="1"/>
</dbReference>
<dbReference type="PROSITE" id="PS00719">
    <property type="entry name" value="GLYCOSYL_HYDROL_F2_1"/>
    <property type="match status" value="1"/>
</dbReference>
<dbReference type="SUPFAM" id="SSF51445">
    <property type="entry name" value="(Trans)glycosidases"/>
    <property type="match status" value="1"/>
</dbReference>
<dbReference type="OrthoDB" id="408532at2759"/>
<dbReference type="GO" id="GO:0005615">
    <property type="term" value="C:extracellular space"/>
    <property type="evidence" value="ECO:0007669"/>
    <property type="project" value="TreeGrafter"/>
</dbReference>
<keyword evidence="12" id="KW-1185">Reference proteome</keyword>
<evidence type="ECO:0000256" key="3">
    <source>
        <dbReference type="ARBA" id="ARBA00012761"/>
    </source>
</evidence>
<feature type="domain" description="Glycoside hydrolase family 2 catalytic" evidence="9">
    <location>
        <begin position="408"/>
        <end position="555"/>
    </location>
</feature>
<comment type="caution">
    <text evidence="11">The sequence shown here is derived from an EMBL/GenBank/DDBJ whole genome shotgun (WGS) entry which is preliminary data.</text>
</comment>
<evidence type="ECO:0000256" key="5">
    <source>
        <dbReference type="ARBA" id="ARBA00022801"/>
    </source>
</evidence>
<dbReference type="PANTHER" id="PTHR10066:SF67">
    <property type="entry name" value="BETA-GLUCURONIDASE"/>
    <property type="match status" value="1"/>
</dbReference>
<dbReference type="Gene3D" id="2.60.120.260">
    <property type="entry name" value="Galactose-binding domain-like"/>
    <property type="match status" value="1"/>
</dbReference>
<dbReference type="GO" id="GO:0005975">
    <property type="term" value="P:carbohydrate metabolic process"/>
    <property type="evidence" value="ECO:0007669"/>
    <property type="project" value="InterPro"/>
</dbReference>
<reference evidence="11" key="2">
    <citation type="submission" date="2017-10" db="EMBL/GenBank/DDBJ databases">
        <title>Ladona fulva Genome sequencing and assembly.</title>
        <authorList>
            <person name="Murali S."/>
            <person name="Richards S."/>
            <person name="Bandaranaike D."/>
            <person name="Bellair M."/>
            <person name="Blankenburg K."/>
            <person name="Chao H."/>
            <person name="Dinh H."/>
            <person name="Doddapaneni H."/>
            <person name="Dugan-Rocha S."/>
            <person name="Elkadiri S."/>
            <person name="Gnanaolivu R."/>
            <person name="Hernandez B."/>
            <person name="Skinner E."/>
            <person name="Javaid M."/>
            <person name="Lee S."/>
            <person name="Li M."/>
            <person name="Ming W."/>
            <person name="Munidasa M."/>
            <person name="Muniz J."/>
            <person name="Nguyen L."/>
            <person name="Hughes D."/>
            <person name="Osuji N."/>
            <person name="Pu L.-L."/>
            <person name="Puazo M."/>
            <person name="Qu C."/>
            <person name="Quiroz J."/>
            <person name="Raj R."/>
            <person name="Weissenberger G."/>
            <person name="Xin Y."/>
            <person name="Zou X."/>
            <person name="Han Y."/>
            <person name="Worley K."/>
            <person name="Muzny D."/>
            <person name="Gibbs R."/>
        </authorList>
    </citation>
    <scope>NUCLEOTIDE SEQUENCE</scope>
    <source>
        <strain evidence="11">Sampled in the wild</strain>
    </source>
</reference>
<comment type="similarity">
    <text evidence="2 7">Belongs to the glycosyl hydrolase 2 family.</text>
</comment>
<dbReference type="InterPro" id="IPR023232">
    <property type="entry name" value="Glyco_hydro_2_AS"/>
</dbReference>
<dbReference type="InterPro" id="IPR006103">
    <property type="entry name" value="Glyco_hydro_2_cat"/>
</dbReference>
<name>A0A8K0KFD7_LADFU</name>
<proteinExistence type="inferred from homology"/>
<dbReference type="InterPro" id="IPR006104">
    <property type="entry name" value="Glyco_hydro_2_N"/>
</dbReference>
<dbReference type="Proteomes" id="UP000792457">
    <property type="component" value="Unassembled WGS sequence"/>
</dbReference>
<protein>
    <recommendedName>
        <fullName evidence="4 7">Beta-glucuronidase</fullName>
        <ecNumber evidence="3 7">3.2.1.31</ecNumber>
    </recommendedName>
</protein>
<keyword evidence="6 7" id="KW-0326">Glycosidase</keyword>
<dbReference type="InterPro" id="IPR006102">
    <property type="entry name" value="Ig-like_GH2"/>
</dbReference>
<dbReference type="InterPro" id="IPR006101">
    <property type="entry name" value="Glyco_hydro_2"/>
</dbReference>
<dbReference type="FunFam" id="2.60.120.260:FF:000027">
    <property type="entry name" value="Beta-glucuronidase"/>
    <property type="match status" value="1"/>
</dbReference>
<dbReference type="SUPFAM" id="SSF49303">
    <property type="entry name" value="beta-Galactosidase/glucuronidase domain"/>
    <property type="match status" value="1"/>
</dbReference>
<evidence type="ECO:0000259" key="10">
    <source>
        <dbReference type="Pfam" id="PF02837"/>
    </source>
</evidence>
<evidence type="ECO:0000256" key="4">
    <source>
        <dbReference type="ARBA" id="ARBA00016205"/>
    </source>
</evidence>
<dbReference type="EMBL" id="KZ308748">
    <property type="protein sequence ID" value="KAG8233860.1"/>
    <property type="molecule type" value="Genomic_DNA"/>
</dbReference>
<dbReference type="AlphaFoldDB" id="A0A8K0KFD7"/>
<dbReference type="InterPro" id="IPR017853">
    <property type="entry name" value="GH"/>
</dbReference>
<dbReference type="PANTHER" id="PTHR10066">
    <property type="entry name" value="BETA-GLUCURONIDASE"/>
    <property type="match status" value="1"/>
</dbReference>
<dbReference type="GO" id="GO:0030246">
    <property type="term" value="F:carbohydrate binding"/>
    <property type="evidence" value="ECO:0007669"/>
    <property type="project" value="TreeGrafter"/>
</dbReference>
<evidence type="ECO:0000256" key="7">
    <source>
        <dbReference type="RuleBase" id="RU361154"/>
    </source>
</evidence>
<evidence type="ECO:0000313" key="12">
    <source>
        <dbReference type="Proteomes" id="UP000792457"/>
    </source>
</evidence>
<evidence type="ECO:0000256" key="1">
    <source>
        <dbReference type="ARBA" id="ARBA00003025"/>
    </source>
</evidence>
<comment type="activity regulation">
    <text evidence="7">Inhibited by L-aspartic acid.</text>
</comment>
<keyword evidence="7" id="KW-0458">Lysosome</keyword>
<gene>
    <name evidence="11" type="ORF">J437_LFUL006883</name>
</gene>
<dbReference type="SUPFAM" id="SSF49785">
    <property type="entry name" value="Galactose-binding domain-like"/>
    <property type="match status" value="1"/>
</dbReference>
<dbReference type="PRINTS" id="PR00132">
    <property type="entry name" value="GLHYDRLASE2"/>
</dbReference>
<sequence length="735" mass="83033">MLRQAIGGVTRSNFLTVVSEDLWWNIIDASTSFGPSTREALRRSRHLNFRGEKIRVAWKLGMASSVLRALGASLLLLTLFRSSSCDDLFGGMLYPRESESREIKSLDGVWKFRTAPVGEIDSGFEGKWVESGLSYVGGAGPLLDMPVPSSFNDITTNASLRDYYGWAWYEKSFFAPSSWSKGLRVFLRFGSAHYFTKVWVNGKAVMNHTGGHLPFEAEVTPFLSFGATGANILTVVINNTLTPHTIPQGSVQYKYDPDKYPPGYVVYSYTFDFFNYAGIHRPVLLYTTPRTYIEDITINTTITDGKAEVAFDIGVNLDDNSVQPPPDCEVSLIDGSTDGAFLDEEIALSRATGCAGILNVPNPKLWWPYTMHPEPGHLYTLKVRLITEECCGDVYRLPVGIRTIYWNETSFLINDKPVYLRGFGRHEDSHIRGKGLDLPLVTRDHSLLRWVGANSYRTSHYPYAEEIMDFADRMGFLIVDECPGVNLDNFDDELLERHKVVMSELVRRDKNRASVVMWSIANEPRSQKKAADAYFRAVVNHTKTLDPSRPITMATAQSWSVVEHVKTLDTSRPVTSAINKPFRTDKAAQHLDIIGVNRYNSWYSDTGHLEVIQQAVESEMTRWNEKFNKPIFMSEYGADAVSGLHTLPESVWTEDYQVTLMKNHFKAFDNLRAKGFFIGEMIWNFADFATAQGTTRVVGNKKGVFTRERQPKASARLLRERYLELAEKLDGFPSD</sequence>
<comment type="catalytic activity">
    <reaction evidence="7">
        <text>a beta-D-glucuronoside + H2O = D-glucuronate + an alcohol</text>
        <dbReference type="Rhea" id="RHEA:17633"/>
        <dbReference type="ChEBI" id="CHEBI:15377"/>
        <dbReference type="ChEBI" id="CHEBI:30879"/>
        <dbReference type="ChEBI" id="CHEBI:58720"/>
        <dbReference type="ChEBI" id="CHEBI:83411"/>
        <dbReference type="EC" id="3.2.1.31"/>
    </reaction>
</comment>